<dbReference type="PANTHER" id="PTHR43156:SF2">
    <property type="entry name" value="STAGE II SPORULATION PROTEIN E"/>
    <property type="match status" value="1"/>
</dbReference>
<comment type="caution">
    <text evidence="7">The sequence shown here is derived from an EMBL/GenBank/DDBJ whole genome shotgun (WGS) entry which is preliminary data.</text>
</comment>
<accession>A0A939LPF0</accession>
<evidence type="ECO:0000256" key="3">
    <source>
        <dbReference type="ARBA" id="ARBA00022801"/>
    </source>
</evidence>
<keyword evidence="5" id="KW-0675">Receptor</keyword>
<dbReference type="RefSeq" id="WP_208054894.1">
    <property type="nucleotide sequence ID" value="NZ_JAGEMK010000002.1"/>
</dbReference>
<gene>
    <name evidence="7" type="ORF">J4G33_05320</name>
</gene>
<dbReference type="GO" id="GO:0009584">
    <property type="term" value="P:detection of visible light"/>
    <property type="evidence" value="ECO:0007669"/>
    <property type="project" value="InterPro"/>
</dbReference>
<dbReference type="Proteomes" id="UP000664209">
    <property type="component" value="Unassembled WGS sequence"/>
</dbReference>
<evidence type="ECO:0000313" key="8">
    <source>
        <dbReference type="Proteomes" id="UP000664209"/>
    </source>
</evidence>
<dbReference type="GO" id="GO:0016791">
    <property type="term" value="F:phosphatase activity"/>
    <property type="evidence" value="ECO:0007669"/>
    <property type="project" value="TreeGrafter"/>
</dbReference>
<dbReference type="InterPro" id="IPR003018">
    <property type="entry name" value="GAF"/>
</dbReference>
<evidence type="ECO:0000259" key="6">
    <source>
        <dbReference type="PROSITE" id="PS50046"/>
    </source>
</evidence>
<dbReference type="AlphaFoldDB" id="A0A939LPF0"/>
<feature type="domain" description="Phytochrome chromophore attachment site" evidence="6">
    <location>
        <begin position="144"/>
        <end position="303"/>
    </location>
</feature>
<dbReference type="Gene3D" id="3.30.450.270">
    <property type="match status" value="1"/>
</dbReference>
<dbReference type="Pfam" id="PF00360">
    <property type="entry name" value="PHY"/>
    <property type="match status" value="1"/>
</dbReference>
<evidence type="ECO:0000256" key="4">
    <source>
        <dbReference type="ARBA" id="ARBA00022991"/>
    </source>
</evidence>
<evidence type="ECO:0000256" key="2">
    <source>
        <dbReference type="ARBA" id="ARBA00022606"/>
    </source>
</evidence>
<keyword evidence="8" id="KW-1185">Reference proteome</keyword>
<organism evidence="7 8">
    <name type="scientific">Actinotalea soli</name>
    <dbReference type="NCBI Taxonomy" id="2819234"/>
    <lineage>
        <taxon>Bacteria</taxon>
        <taxon>Bacillati</taxon>
        <taxon>Actinomycetota</taxon>
        <taxon>Actinomycetes</taxon>
        <taxon>Micrococcales</taxon>
        <taxon>Cellulomonadaceae</taxon>
        <taxon>Actinotalea</taxon>
    </lineage>
</organism>
<keyword evidence="4" id="KW-0157">Chromophore</keyword>
<dbReference type="PANTHER" id="PTHR43156">
    <property type="entry name" value="STAGE II SPORULATION PROTEIN E-RELATED"/>
    <property type="match status" value="1"/>
</dbReference>
<dbReference type="PROSITE" id="PS50046">
    <property type="entry name" value="PHYTOCHROME_2"/>
    <property type="match status" value="1"/>
</dbReference>
<dbReference type="InterPro" id="IPR035965">
    <property type="entry name" value="PAS-like_dom_sf"/>
</dbReference>
<dbReference type="SUPFAM" id="SSF55785">
    <property type="entry name" value="PYP-like sensor domain (PAS domain)"/>
    <property type="match status" value="1"/>
</dbReference>
<sequence>MSSTDTSPADALPTIDCADEPIRIPGSIQPHGVLLAVEPSTLAIRVASVNVAEHLGATAEELLGRDVRDVVGPETVPALPLSDDALEPRRVTLAVPGGRTQTYDVLVHLADELLVLELELVRDAQADRPRRARVALRSLQGARDQAELAEIVAREVRAVTGFDRVMVYRFDADWNGEVVAEEAREDLDPYLGLHFPASDIPAQARELYTHQWLRSIPDATYTPSPLLPTDAPTTGRPLDLSGSALRSVSPVHLEYLANMGVRASMSVSLIVHGRLWGLVACHQVDGPHYPGVAARSSAEFLGRTASLLLQGKEDEARYVDSLTIAATAAELQRELTAQARTPLLALTAEDRVLDLVEGATGAAVRLDGQLRLLGETPDAEQVTALAEQLWAEGGGTVASHRLAHDLPGSDLPAQLAGTAAGVLAVRVAAGASRDALMWFRPEVLREVHWAGDPEAKGTEATPDGLRLTPRNSFAAWVEQVRGTSEPWTASQVAAVEQLALDLGDLLVRRKAEEERVASALRRIVLTERPPTPEGYTLAQRFLPSNHDALGGDWYDVTALPDGRVVFMVGDVAGHGIAVAAITAQIRHALRAYLIDEGSAAKALRRAGALVATLLPGELATVIAVELEPRTGRVRVSRAGHMPVLHLTAEGEAFVQGTRGPVMGVEVLGDAAFQEAELQLERGECLALFTDGLVEERGTRVMASLDGLLTRAQGVEREPEALCDALVASAPAGDDDVTVVVLRRD</sequence>
<keyword evidence="2" id="KW-0716">Sensory transduction</keyword>
<dbReference type="InterPro" id="IPR001932">
    <property type="entry name" value="PPM-type_phosphatase-like_dom"/>
</dbReference>
<keyword evidence="3" id="KW-0378">Hydrolase</keyword>
<dbReference type="SUPFAM" id="SSF81606">
    <property type="entry name" value="PP2C-like"/>
    <property type="match status" value="1"/>
</dbReference>
<dbReference type="InterPro" id="IPR052016">
    <property type="entry name" value="Bact_Sigma-Reg"/>
</dbReference>
<reference evidence="7" key="1">
    <citation type="submission" date="2021-03" db="EMBL/GenBank/DDBJ databases">
        <title>Actinotalea soli sp. nov., isolated from soil.</title>
        <authorList>
            <person name="Ping W."/>
            <person name="Zhang J."/>
        </authorList>
    </citation>
    <scope>NUCLEOTIDE SEQUENCE</scope>
    <source>
        <strain evidence="7">BY-33</strain>
    </source>
</reference>
<dbReference type="SMART" id="SM00065">
    <property type="entry name" value="GAF"/>
    <property type="match status" value="1"/>
</dbReference>
<dbReference type="SMART" id="SM00331">
    <property type="entry name" value="PP2C_SIG"/>
    <property type="match status" value="1"/>
</dbReference>
<dbReference type="GO" id="GO:0006355">
    <property type="term" value="P:regulation of DNA-templated transcription"/>
    <property type="evidence" value="ECO:0007669"/>
    <property type="project" value="InterPro"/>
</dbReference>
<dbReference type="InterPro" id="IPR016132">
    <property type="entry name" value="Phyto_chromo_attachment"/>
</dbReference>
<dbReference type="InterPro" id="IPR001294">
    <property type="entry name" value="Phytochrome"/>
</dbReference>
<dbReference type="Pfam" id="PF08446">
    <property type="entry name" value="PAS_2"/>
    <property type="match status" value="1"/>
</dbReference>
<keyword evidence="1" id="KW-0600">Photoreceptor protein</keyword>
<dbReference type="Pfam" id="PF01590">
    <property type="entry name" value="GAF"/>
    <property type="match status" value="1"/>
</dbReference>
<dbReference type="Gene3D" id="3.30.450.20">
    <property type="entry name" value="PAS domain"/>
    <property type="match status" value="1"/>
</dbReference>
<dbReference type="InterPro" id="IPR013515">
    <property type="entry name" value="Phytochrome_cen-reg"/>
</dbReference>
<evidence type="ECO:0000256" key="5">
    <source>
        <dbReference type="ARBA" id="ARBA00023170"/>
    </source>
</evidence>
<evidence type="ECO:0000256" key="1">
    <source>
        <dbReference type="ARBA" id="ARBA00022543"/>
    </source>
</evidence>
<dbReference type="Gene3D" id="3.30.450.40">
    <property type="match status" value="1"/>
</dbReference>
<evidence type="ECO:0000313" key="7">
    <source>
        <dbReference type="EMBL" id="MBO1751218.1"/>
    </source>
</evidence>
<dbReference type="InterPro" id="IPR029016">
    <property type="entry name" value="GAF-like_dom_sf"/>
</dbReference>
<dbReference type="Pfam" id="PF07228">
    <property type="entry name" value="SpoIIE"/>
    <property type="match status" value="1"/>
</dbReference>
<dbReference type="SUPFAM" id="SSF55781">
    <property type="entry name" value="GAF domain-like"/>
    <property type="match status" value="2"/>
</dbReference>
<dbReference type="InterPro" id="IPR013654">
    <property type="entry name" value="PAS_2"/>
</dbReference>
<dbReference type="EMBL" id="JAGEMK010000002">
    <property type="protein sequence ID" value="MBO1751218.1"/>
    <property type="molecule type" value="Genomic_DNA"/>
</dbReference>
<name>A0A939LPF0_9CELL</name>
<protein>
    <submittedName>
        <fullName evidence="7">SpoIIE family protein phosphatase</fullName>
    </submittedName>
</protein>
<dbReference type="InterPro" id="IPR036457">
    <property type="entry name" value="PPM-type-like_dom_sf"/>
</dbReference>
<proteinExistence type="predicted"/>
<dbReference type="InterPro" id="IPR043150">
    <property type="entry name" value="Phytochrome_PHY_sf"/>
</dbReference>
<dbReference type="PRINTS" id="PR01033">
    <property type="entry name" value="PHYTOCHROME"/>
</dbReference>
<dbReference type="Gene3D" id="3.60.40.10">
    <property type="entry name" value="PPM-type phosphatase domain"/>
    <property type="match status" value="1"/>
</dbReference>
<dbReference type="GO" id="GO:0009881">
    <property type="term" value="F:photoreceptor activity"/>
    <property type="evidence" value="ECO:0007669"/>
    <property type="project" value="UniProtKB-KW"/>
</dbReference>